<protein>
    <recommendedName>
        <fullName evidence="6">Protein HflC</fullName>
    </recommendedName>
</protein>
<proteinExistence type="inferred from homology"/>
<name>A0A1H2Z0H7_THIRO</name>
<evidence type="ECO:0000313" key="9">
    <source>
        <dbReference type="Proteomes" id="UP000198816"/>
    </source>
</evidence>
<evidence type="ECO:0000256" key="2">
    <source>
        <dbReference type="ARBA" id="ARBA00007862"/>
    </source>
</evidence>
<evidence type="ECO:0000256" key="6">
    <source>
        <dbReference type="PIRNR" id="PIRNR005651"/>
    </source>
</evidence>
<sequence length="289" mass="33054">MNKLKTFLPLGLAGLVIAIYAFTFVVQQYEVAIKLRLGQIVGDDYLPGLHFKVPVLNNIKVFDRRVQTLDSRPERFLTIEKKDVIVDSYTKWRISNAAQFFRSTGGNIARTSRLLSERVNTSLRNEFGKRTIQEVVSDDRLALMALLTKEVNENAQDLGIEVVDVRVKQIDLPPEVSESVYSRMRAERERVARDLRAQGGEAAERIRADADRQRTVIVAEAFRESEETRGEGDARASQIFANAFNQDREFYAFFRSLSAYRSSLGQERDVMVLEPDSDFFRFFRDPAGQ</sequence>
<dbReference type="GO" id="GO:0006508">
    <property type="term" value="P:proteolysis"/>
    <property type="evidence" value="ECO:0007669"/>
    <property type="project" value="UniProtKB-KW"/>
</dbReference>
<dbReference type="PRINTS" id="PR00721">
    <property type="entry name" value="STOMATIN"/>
</dbReference>
<dbReference type="InterPro" id="IPR001107">
    <property type="entry name" value="Band_7"/>
</dbReference>
<comment type="subcellular location">
    <subcellularLocation>
        <location evidence="1">Membrane</location>
        <topology evidence="1">Single-pass membrane protein</topology>
    </subcellularLocation>
</comment>
<comment type="similarity">
    <text evidence="2 6">Belongs to the band 7/mec-2 family. HflC subfamily.</text>
</comment>
<dbReference type="Pfam" id="PF01145">
    <property type="entry name" value="Band_7"/>
    <property type="match status" value="1"/>
</dbReference>
<dbReference type="GO" id="GO:0016020">
    <property type="term" value="C:membrane"/>
    <property type="evidence" value="ECO:0007669"/>
    <property type="project" value="UniProtKB-SubCell"/>
</dbReference>
<dbReference type="SMART" id="SM00244">
    <property type="entry name" value="PHB"/>
    <property type="match status" value="1"/>
</dbReference>
<evidence type="ECO:0000256" key="4">
    <source>
        <dbReference type="ARBA" id="ARBA00022989"/>
    </source>
</evidence>
<evidence type="ECO:0000259" key="7">
    <source>
        <dbReference type="SMART" id="SM00244"/>
    </source>
</evidence>
<dbReference type="GO" id="GO:0008233">
    <property type="term" value="F:peptidase activity"/>
    <property type="evidence" value="ECO:0007669"/>
    <property type="project" value="UniProtKB-KW"/>
</dbReference>
<keyword evidence="8" id="KW-0645">Protease</keyword>
<dbReference type="EMBL" id="FNNZ01000014">
    <property type="protein sequence ID" value="SDX10851.1"/>
    <property type="molecule type" value="Genomic_DNA"/>
</dbReference>
<reference evidence="9" key="1">
    <citation type="submission" date="2016-10" db="EMBL/GenBank/DDBJ databases">
        <authorList>
            <person name="Varghese N."/>
            <person name="Submissions S."/>
        </authorList>
    </citation>
    <scope>NUCLEOTIDE SEQUENCE [LARGE SCALE GENOMIC DNA]</scope>
    <source>
        <strain evidence="9">DSM 217</strain>
    </source>
</reference>
<dbReference type="NCBIfam" id="TIGR01932">
    <property type="entry name" value="hflC"/>
    <property type="match status" value="1"/>
</dbReference>
<dbReference type="OrthoDB" id="9812991at2"/>
<comment type="function">
    <text evidence="6">HflC and HflK could regulate a protease.</text>
</comment>
<dbReference type="PIRSF" id="PIRSF005651">
    <property type="entry name" value="HflC"/>
    <property type="match status" value="1"/>
</dbReference>
<dbReference type="InterPro" id="IPR036013">
    <property type="entry name" value="Band_7/SPFH_dom_sf"/>
</dbReference>
<dbReference type="RefSeq" id="WP_093033824.1">
    <property type="nucleotide sequence ID" value="NZ_FNNZ01000014.1"/>
</dbReference>
<keyword evidence="4" id="KW-1133">Transmembrane helix</keyword>
<evidence type="ECO:0000256" key="1">
    <source>
        <dbReference type="ARBA" id="ARBA00004167"/>
    </source>
</evidence>
<organism evidence="8 9">
    <name type="scientific">Thiocapsa roseopersicina</name>
    <dbReference type="NCBI Taxonomy" id="1058"/>
    <lineage>
        <taxon>Bacteria</taxon>
        <taxon>Pseudomonadati</taxon>
        <taxon>Pseudomonadota</taxon>
        <taxon>Gammaproteobacteria</taxon>
        <taxon>Chromatiales</taxon>
        <taxon>Chromatiaceae</taxon>
        <taxon>Thiocapsa</taxon>
    </lineage>
</organism>
<evidence type="ECO:0000256" key="5">
    <source>
        <dbReference type="ARBA" id="ARBA00023136"/>
    </source>
</evidence>
<gene>
    <name evidence="8" type="ORF">SAMN05421783_11468</name>
</gene>
<evidence type="ECO:0000313" key="8">
    <source>
        <dbReference type="EMBL" id="SDX10851.1"/>
    </source>
</evidence>
<feature type="domain" description="Band 7" evidence="7">
    <location>
        <begin position="21"/>
        <end position="184"/>
    </location>
</feature>
<dbReference type="AlphaFoldDB" id="A0A1H2Z0H7"/>
<dbReference type="STRING" id="1058.SAMN05421783_11468"/>
<keyword evidence="5" id="KW-0472">Membrane</keyword>
<evidence type="ECO:0000256" key="3">
    <source>
        <dbReference type="ARBA" id="ARBA00022692"/>
    </source>
</evidence>
<dbReference type="InterPro" id="IPR001972">
    <property type="entry name" value="Stomatin_HflK_fam"/>
</dbReference>
<accession>A0A1H2Z0H7</accession>
<dbReference type="PANTHER" id="PTHR42911:SF1">
    <property type="entry name" value="MODULATOR OF FTSH PROTEASE HFLC"/>
    <property type="match status" value="1"/>
</dbReference>
<dbReference type="SUPFAM" id="SSF117892">
    <property type="entry name" value="Band 7/SPFH domain"/>
    <property type="match status" value="1"/>
</dbReference>
<dbReference type="CDD" id="cd03405">
    <property type="entry name" value="SPFH_HflC"/>
    <property type="match status" value="1"/>
</dbReference>
<keyword evidence="8" id="KW-0378">Hydrolase</keyword>
<dbReference type="InterPro" id="IPR010200">
    <property type="entry name" value="HflC"/>
</dbReference>
<keyword evidence="9" id="KW-1185">Reference proteome</keyword>
<dbReference type="Proteomes" id="UP000198816">
    <property type="component" value="Unassembled WGS sequence"/>
</dbReference>
<dbReference type="Gene3D" id="3.30.479.30">
    <property type="entry name" value="Band 7 domain"/>
    <property type="match status" value="1"/>
</dbReference>
<dbReference type="PANTHER" id="PTHR42911">
    <property type="entry name" value="MODULATOR OF FTSH PROTEASE HFLC"/>
    <property type="match status" value="1"/>
</dbReference>
<keyword evidence="3" id="KW-0812">Transmembrane</keyword>